<proteinExistence type="predicted"/>
<reference evidence="2" key="1">
    <citation type="submission" date="2014-05" db="EMBL/GenBank/DDBJ databases">
        <authorList>
            <person name="Urmite Genomes"/>
        </authorList>
    </citation>
    <scope>NUCLEOTIDE SEQUENCE</scope>
    <source>
        <strain evidence="2">DSM 44074</strain>
    </source>
</reference>
<keyword evidence="1" id="KW-0732">Signal</keyword>
<dbReference type="AlphaFoldDB" id="A0AAV2WFW7"/>
<evidence type="ECO:0000313" key="2">
    <source>
        <dbReference type="EMBL" id="CDQ43117.1"/>
    </source>
</evidence>
<evidence type="ECO:0008006" key="4">
    <source>
        <dbReference type="Google" id="ProtNLM"/>
    </source>
</evidence>
<evidence type="ECO:0000313" key="3">
    <source>
        <dbReference type="Proteomes" id="UP000028864"/>
    </source>
</evidence>
<gene>
    <name evidence="2" type="ORF">BN1047_00979</name>
</gene>
<dbReference type="EMBL" id="LK021337">
    <property type="protein sequence ID" value="CDQ43117.1"/>
    <property type="molecule type" value="Genomic_DNA"/>
</dbReference>
<protein>
    <recommendedName>
        <fullName evidence="4">PASTA domain-containing protein</fullName>
    </recommendedName>
</protein>
<sequence>MNTFAFTAATIAVALTPAIPLAANAAAAGPTGSSVAQTVDDLRAQGYSVQVNGAGRSGSLANCSVSSIRERKSLGASVKSVYVHVNCPLGYDNR</sequence>
<dbReference type="RefSeq" id="WP_051644394.1">
    <property type="nucleotide sequence ID" value="NZ_FMZG01000003.1"/>
</dbReference>
<name>A0AAV2WFW7_MYCNE</name>
<feature type="chain" id="PRO_5043898402" description="PASTA domain-containing protein" evidence="1">
    <location>
        <begin position="23"/>
        <end position="94"/>
    </location>
</feature>
<organism evidence="2 3">
    <name type="scientific">Mycolicibacterium neoaurum</name>
    <name type="common">Mycobacterium neoaurum</name>
    <dbReference type="NCBI Taxonomy" id="1795"/>
    <lineage>
        <taxon>Bacteria</taxon>
        <taxon>Bacillati</taxon>
        <taxon>Actinomycetota</taxon>
        <taxon>Actinomycetes</taxon>
        <taxon>Mycobacteriales</taxon>
        <taxon>Mycobacteriaceae</taxon>
        <taxon>Mycolicibacterium</taxon>
    </lineage>
</organism>
<feature type="signal peptide" evidence="1">
    <location>
        <begin position="1"/>
        <end position="22"/>
    </location>
</feature>
<dbReference type="Proteomes" id="UP000028864">
    <property type="component" value="Unassembled WGS sequence"/>
</dbReference>
<evidence type="ECO:0000256" key="1">
    <source>
        <dbReference type="SAM" id="SignalP"/>
    </source>
</evidence>
<reference evidence="2" key="2">
    <citation type="submission" date="2015-09" db="EMBL/GenBank/DDBJ databases">
        <title>Draft genome sequence of Mycobacterium neoaurum DSM 44074.</title>
        <authorList>
            <person name="Croce O."/>
            <person name="Robert C."/>
            <person name="Raoult D."/>
            <person name="Drancourt M."/>
        </authorList>
    </citation>
    <scope>NUCLEOTIDE SEQUENCE</scope>
    <source>
        <strain evidence="2">DSM 44074</strain>
    </source>
</reference>
<accession>A0AAV2WFW7</accession>